<dbReference type="EMBL" id="JAUPFM010000022">
    <property type="protein sequence ID" value="KAK2815427.1"/>
    <property type="molecule type" value="Genomic_DNA"/>
</dbReference>
<evidence type="ECO:0000313" key="2">
    <source>
        <dbReference type="EMBL" id="KAK2815427.1"/>
    </source>
</evidence>
<feature type="compositionally biased region" description="Low complexity" evidence="1">
    <location>
        <begin position="46"/>
        <end position="63"/>
    </location>
</feature>
<sequence length="81" mass="9108">MVISSTERRSCLEEKHNRRRRRGRREQVEGEDEEEEEIPTCATKASLSRHLLLPPHSSLSPSSVTPGQGVTEGGRKLKENA</sequence>
<dbReference type="AlphaFoldDB" id="A0AA88ILK8"/>
<comment type="caution">
    <text evidence="2">The sequence shown here is derived from an EMBL/GenBank/DDBJ whole genome shotgun (WGS) entry which is preliminary data.</text>
</comment>
<gene>
    <name evidence="2" type="ORF">Q5P01_025894</name>
</gene>
<feature type="compositionally biased region" description="Basic and acidic residues" evidence="1">
    <location>
        <begin position="1"/>
        <end position="16"/>
    </location>
</feature>
<feature type="compositionally biased region" description="Acidic residues" evidence="1">
    <location>
        <begin position="29"/>
        <end position="38"/>
    </location>
</feature>
<keyword evidence="3" id="KW-1185">Reference proteome</keyword>
<name>A0AA88ILK8_CHASR</name>
<proteinExistence type="predicted"/>
<protein>
    <submittedName>
        <fullName evidence="2">Uncharacterized protein</fullName>
    </submittedName>
</protein>
<feature type="region of interest" description="Disordered" evidence="1">
    <location>
        <begin position="1"/>
        <end position="81"/>
    </location>
</feature>
<organism evidence="2 3">
    <name type="scientific">Channa striata</name>
    <name type="common">Snakehead murrel</name>
    <name type="synonym">Ophicephalus striatus</name>
    <dbReference type="NCBI Taxonomy" id="64152"/>
    <lineage>
        <taxon>Eukaryota</taxon>
        <taxon>Metazoa</taxon>
        <taxon>Chordata</taxon>
        <taxon>Craniata</taxon>
        <taxon>Vertebrata</taxon>
        <taxon>Euteleostomi</taxon>
        <taxon>Actinopterygii</taxon>
        <taxon>Neopterygii</taxon>
        <taxon>Teleostei</taxon>
        <taxon>Neoteleostei</taxon>
        <taxon>Acanthomorphata</taxon>
        <taxon>Anabantaria</taxon>
        <taxon>Anabantiformes</taxon>
        <taxon>Channoidei</taxon>
        <taxon>Channidae</taxon>
        <taxon>Channa</taxon>
    </lineage>
</organism>
<reference evidence="2" key="1">
    <citation type="submission" date="2023-07" db="EMBL/GenBank/DDBJ databases">
        <title>Chromosome-level Genome Assembly of Striped Snakehead (Channa striata).</title>
        <authorList>
            <person name="Liu H."/>
        </authorList>
    </citation>
    <scope>NUCLEOTIDE SEQUENCE</scope>
    <source>
        <strain evidence="2">Gz</strain>
        <tissue evidence="2">Muscle</tissue>
    </source>
</reference>
<dbReference type="Proteomes" id="UP001187415">
    <property type="component" value="Unassembled WGS sequence"/>
</dbReference>
<evidence type="ECO:0000256" key="1">
    <source>
        <dbReference type="SAM" id="MobiDB-lite"/>
    </source>
</evidence>
<accession>A0AA88ILK8</accession>
<evidence type="ECO:0000313" key="3">
    <source>
        <dbReference type="Proteomes" id="UP001187415"/>
    </source>
</evidence>